<name>A0A0N4UL62_DRAME</name>
<dbReference type="InterPro" id="IPR012966">
    <property type="entry name" value="AHD"/>
</dbReference>
<keyword evidence="5" id="KW-1185">Reference proteome</keyword>
<proteinExistence type="predicted"/>
<dbReference type="AlphaFoldDB" id="A0A0N4UL62"/>
<dbReference type="InterPro" id="IPR051364">
    <property type="entry name" value="Cytokinesis/Rho-signaling"/>
</dbReference>
<dbReference type="OrthoDB" id="5915976at2759"/>
<evidence type="ECO:0000313" key="4">
    <source>
        <dbReference type="Proteomes" id="UP000038040"/>
    </source>
</evidence>
<feature type="domain" description="Anillin homology" evidence="2">
    <location>
        <begin position="108"/>
        <end position="249"/>
    </location>
</feature>
<dbReference type="PANTHER" id="PTHR21538:SF23">
    <property type="entry name" value="ANILLIN"/>
    <property type="match status" value="1"/>
</dbReference>
<dbReference type="GO" id="GO:0000915">
    <property type="term" value="P:actomyosin contractile ring assembly"/>
    <property type="evidence" value="ECO:0007669"/>
    <property type="project" value="TreeGrafter"/>
</dbReference>
<evidence type="ECO:0000313" key="3">
    <source>
        <dbReference type="EMBL" id="VDN52520.1"/>
    </source>
</evidence>
<dbReference type="Proteomes" id="UP000038040">
    <property type="component" value="Unplaced"/>
</dbReference>
<feature type="compositionally biased region" description="Low complexity" evidence="1">
    <location>
        <begin position="1"/>
        <end position="15"/>
    </location>
</feature>
<reference evidence="3 5" key="2">
    <citation type="submission" date="2018-11" db="EMBL/GenBank/DDBJ databases">
        <authorList>
            <consortium name="Pathogen Informatics"/>
        </authorList>
    </citation>
    <scope>NUCLEOTIDE SEQUENCE [LARGE SCALE GENOMIC DNA]</scope>
</reference>
<dbReference type="EMBL" id="UYYG01000063">
    <property type="protein sequence ID" value="VDN52520.1"/>
    <property type="molecule type" value="Genomic_DNA"/>
</dbReference>
<evidence type="ECO:0000256" key="1">
    <source>
        <dbReference type="SAM" id="MobiDB-lite"/>
    </source>
</evidence>
<feature type="region of interest" description="Disordered" evidence="1">
    <location>
        <begin position="207"/>
        <end position="228"/>
    </location>
</feature>
<feature type="region of interest" description="Disordered" evidence="1">
    <location>
        <begin position="1"/>
        <end position="25"/>
    </location>
</feature>
<accession>A0A0N4UL62</accession>
<evidence type="ECO:0000313" key="6">
    <source>
        <dbReference type="WBParaSite" id="DME_0000851801-mRNA-1"/>
    </source>
</evidence>
<dbReference type="GO" id="GO:0000281">
    <property type="term" value="P:mitotic cytokinesis"/>
    <property type="evidence" value="ECO:0007669"/>
    <property type="project" value="TreeGrafter"/>
</dbReference>
<sequence length="288" mass="32740">MSYSELKSSSSNSSLPLPPTNPVLDQRNYEKEKARIEKAISIQQEQIVQASHALSFCHQTQEFRGSREEVDAQRALLIATESRRALILALDHLIQDRSRGIRKPLDSPRGTLIINNISVKLLRDFINGHINNNSQLYYFIILIRHGETIRNTILLTSDYGLKNGRLEFPHYIQLNSLPHDFICTFEIYALRTRREVLGHYEKYHIKNSGSTKKKPSVLSSTASSPAGSSVIDPSFQRVGYLTLSLESVKRDKFRLNEALFPLDGLIEMHLHCYAEGTNAVGYRGFLII</sequence>
<organism evidence="4 6">
    <name type="scientific">Dracunculus medinensis</name>
    <name type="common">Guinea worm</name>
    <dbReference type="NCBI Taxonomy" id="318479"/>
    <lineage>
        <taxon>Eukaryota</taxon>
        <taxon>Metazoa</taxon>
        <taxon>Ecdysozoa</taxon>
        <taxon>Nematoda</taxon>
        <taxon>Chromadorea</taxon>
        <taxon>Rhabditida</taxon>
        <taxon>Spirurina</taxon>
        <taxon>Dracunculoidea</taxon>
        <taxon>Dracunculidae</taxon>
        <taxon>Dracunculus</taxon>
    </lineage>
</organism>
<dbReference type="GO" id="GO:0031106">
    <property type="term" value="P:septin ring organization"/>
    <property type="evidence" value="ECO:0007669"/>
    <property type="project" value="TreeGrafter"/>
</dbReference>
<protein>
    <submittedName>
        <fullName evidence="6">Anillin domain-containing protein</fullName>
    </submittedName>
</protein>
<evidence type="ECO:0000259" key="2">
    <source>
        <dbReference type="Pfam" id="PF08174"/>
    </source>
</evidence>
<reference evidence="6" key="1">
    <citation type="submission" date="2017-02" db="UniProtKB">
        <authorList>
            <consortium name="WormBaseParasite"/>
        </authorList>
    </citation>
    <scope>IDENTIFICATION</scope>
</reference>
<feature type="compositionally biased region" description="Low complexity" evidence="1">
    <location>
        <begin position="216"/>
        <end position="228"/>
    </location>
</feature>
<evidence type="ECO:0000313" key="5">
    <source>
        <dbReference type="Proteomes" id="UP000274756"/>
    </source>
</evidence>
<dbReference type="STRING" id="318479.A0A0N4UL62"/>
<dbReference type="PANTHER" id="PTHR21538">
    <property type="entry name" value="ANILLIN/RHOTEKIN RTKN"/>
    <property type="match status" value="1"/>
</dbReference>
<dbReference type="GO" id="GO:0005826">
    <property type="term" value="C:actomyosin contractile ring"/>
    <property type="evidence" value="ECO:0007669"/>
    <property type="project" value="TreeGrafter"/>
</dbReference>
<dbReference type="WBParaSite" id="DME_0000851801-mRNA-1">
    <property type="protein sequence ID" value="DME_0000851801-mRNA-1"/>
    <property type="gene ID" value="DME_0000851801"/>
</dbReference>
<dbReference type="Pfam" id="PF08174">
    <property type="entry name" value="Anillin"/>
    <property type="match status" value="1"/>
</dbReference>
<gene>
    <name evidence="3" type="ORF">DME_LOCUS2493</name>
</gene>
<dbReference type="Proteomes" id="UP000274756">
    <property type="component" value="Unassembled WGS sequence"/>
</dbReference>